<dbReference type="Proteomes" id="UP000291822">
    <property type="component" value="Unassembled WGS sequence"/>
</dbReference>
<evidence type="ECO:0000259" key="4">
    <source>
        <dbReference type="Pfam" id="PF03976"/>
    </source>
</evidence>
<dbReference type="PANTHER" id="PTHR34383:SF3">
    <property type="entry name" value="POLYPHOSPHATE:AMP PHOSPHOTRANSFERASE"/>
    <property type="match status" value="1"/>
</dbReference>
<dbReference type="EMBL" id="SJTG01000001">
    <property type="protein sequence ID" value="TCI13018.1"/>
    <property type="molecule type" value="Genomic_DNA"/>
</dbReference>
<name>A0A4R0Z0V5_9GAMM</name>
<keyword evidence="2" id="KW-0808">Transferase</keyword>
<evidence type="ECO:0000256" key="1">
    <source>
        <dbReference type="ARBA" id="ARBA00009924"/>
    </source>
</evidence>
<dbReference type="Pfam" id="PF03976">
    <property type="entry name" value="PPK2"/>
    <property type="match status" value="1"/>
</dbReference>
<evidence type="ECO:0000313" key="6">
    <source>
        <dbReference type="Proteomes" id="UP000291822"/>
    </source>
</evidence>
<proteinExistence type="inferred from homology"/>
<evidence type="ECO:0000313" key="5">
    <source>
        <dbReference type="EMBL" id="TCI13018.1"/>
    </source>
</evidence>
<comment type="caution">
    <text evidence="5">The sequence shown here is derived from an EMBL/GenBank/DDBJ whole genome shotgun (WGS) entry which is preliminary data.</text>
</comment>
<dbReference type="NCBIfam" id="TIGR03709">
    <property type="entry name" value="PPK2_rel_1"/>
    <property type="match status" value="1"/>
</dbReference>
<sequence length="300" mass="34765">MQRKEMLETLRRYTKPFRVVDGKGFRLKDFDPGDTQGLKMDKDDAVELLERGSEWLALEQDVLYAQSSWSVLLVFQAMDAAGKDGTIKHVMSGVNPQGCSVQSFKQPSSEELAHDFLWRYHSKTPRRGHIGIFNRSYYEDVLVVRVHQELLKAQNLPSSVVSDDIWRERLSDIAGFEDYLSRQGVVILKFYLNVSRDEQKKRFMKRLDKPEKHWKFSASDVKERQYWDDYMEAYESAIRATASKAAPWYVVPADNKWFTRLVVAAAIVEAVAKLDLDYPKITSDQKKRLAVARTELEAEK</sequence>
<dbReference type="AlphaFoldDB" id="A0A4R0Z0V5"/>
<accession>A0A4R0Z0V5</accession>
<organism evidence="5 6">
    <name type="scientific">Dyella soli</name>
    <dbReference type="NCBI Taxonomy" id="522319"/>
    <lineage>
        <taxon>Bacteria</taxon>
        <taxon>Pseudomonadati</taxon>
        <taxon>Pseudomonadota</taxon>
        <taxon>Gammaproteobacteria</taxon>
        <taxon>Lysobacterales</taxon>
        <taxon>Rhodanobacteraceae</taxon>
        <taxon>Dyella</taxon>
    </lineage>
</organism>
<dbReference type="InterPro" id="IPR022300">
    <property type="entry name" value="PPK2-rel_1"/>
</dbReference>
<dbReference type="InterPro" id="IPR027417">
    <property type="entry name" value="P-loop_NTPase"/>
</dbReference>
<reference evidence="5 6" key="1">
    <citation type="submission" date="2019-02" db="EMBL/GenBank/DDBJ databases">
        <title>Dyella amyloliquefaciens sp. nov., isolated from forest soil.</title>
        <authorList>
            <person name="Gao Z.-H."/>
            <person name="Qiu L.-H."/>
        </authorList>
    </citation>
    <scope>NUCLEOTIDE SEQUENCE [LARGE SCALE GENOMIC DNA]</scope>
    <source>
        <strain evidence="5 6">KACC 12747</strain>
    </source>
</reference>
<keyword evidence="3 5" id="KW-0418">Kinase</keyword>
<dbReference type="RefSeq" id="WP_131150199.1">
    <property type="nucleotide sequence ID" value="NZ_SJTG01000001.1"/>
</dbReference>
<keyword evidence="6" id="KW-1185">Reference proteome</keyword>
<dbReference type="PIRSF" id="PIRSF028756">
    <property type="entry name" value="PPK2_prd"/>
    <property type="match status" value="1"/>
</dbReference>
<dbReference type="InterPro" id="IPR022488">
    <property type="entry name" value="PPK2-related"/>
</dbReference>
<dbReference type="SUPFAM" id="SSF52540">
    <property type="entry name" value="P-loop containing nucleoside triphosphate hydrolases"/>
    <property type="match status" value="1"/>
</dbReference>
<dbReference type="GO" id="GO:0006797">
    <property type="term" value="P:polyphosphate metabolic process"/>
    <property type="evidence" value="ECO:0007669"/>
    <property type="project" value="InterPro"/>
</dbReference>
<evidence type="ECO:0000256" key="3">
    <source>
        <dbReference type="ARBA" id="ARBA00022777"/>
    </source>
</evidence>
<feature type="domain" description="Polyphosphate kinase-2-related" evidence="4">
    <location>
        <begin position="44"/>
        <end position="273"/>
    </location>
</feature>
<gene>
    <name evidence="5" type="ORF">EZM97_06840</name>
</gene>
<protein>
    <submittedName>
        <fullName evidence="5">Polyphosphate kinase 2 family protein</fullName>
    </submittedName>
</protein>
<comment type="similarity">
    <text evidence="1">Belongs to the polyphosphate kinase 2 (PPK2) family. Class I subfamily.</text>
</comment>
<evidence type="ECO:0000256" key="2">
    <source>
        <dbReference type="ARBA" id="ARBA00022679"/>
    </source>
</evidence>
<dbReference type="PANTHER" id="PTHR34383">
    <property type="entry name" value="POLYPHOSPHATE:AMP PHOSPHOTRANSFERASE-RELATED"/>
    <property type="match status" value="1"/>
</dbReference>
<dbReference type="InterPro" id="IPR016898">
    <property type="entry name" value="Polyphosphate_phosphotransfera"/>
</dbReference>
<dbReference type="GO" id="GO:0008976">
    <property type="term" value="F:polyphosphate kinase activity"/>
    <property type="evidence" value="ECO:0007669"/>
    <property type="project" value="InterPro"/>
</dbReference>
<dbReference type="Gene3D" id="3.40.50.300">
    <property type="entry name" value="P-loop containing nucleotide triphosphate hydrolases"/>
    <property type="match status" value="1"/>
</dbReference>